<dbReference type="InterPro" id="IPR050146">
    <property type="entry name" value="Type-I_3-dehydroquinase"/>
</dbReference>
<keyword evidence="7" id="KW-1185">Reference proteome</keyword>
<keyword evidence="5" id="KW-0028">Amino-acid biosynthesis</keyword>
<name>G2SWX9_ROSHA</name>
<dbReference type="Gene3D" id="3.20.20.70">
    <property type="entry name" value="Aldolase class I"/>
    <property type="match status" value="1"/>
</dbReference>
<comment type="pathway">
    <text evidence="5">Metabolic intermediate biosynthesis; chorismate biosynthesis; chorismate from D-erythrose 4-phosphate and phosphoenolpyruvate: step 3/7.</text>
</comment>
<keyword evidence="4 5" id="KW-0704">Schiff base</keyword>
<gene>
    <name evidence="5 6" type="primary">aroD</name>
    <name evidence="6" type="ordered locus">RHOM_08910</name>
</gene>
<dbReference type="GO" id="GO:0003855">
    <property type="term" value="F:3-dehydroquinate dehydratase activity"/>
    <property type="evidence" value="ECO:0007669"/>
    <property type="project" value="UniProtKB-UniRule"/>
</dbReference>
<dbReference type="PANTHER" id="PTHR43699">
    <property type="entry name" value="3-DEHYDROQUINATE DEHYDRATASE"/>
    <property type="match status" value="1"/>
</dbReference>
<dbReference type="InterPro" id="IPR001381">
    <property type="entry name" value="DHquinase_I"/>
</dbReference>
<feature type="active site" description="Schiff-base intermediate with substrate" evidence="5">
    <location>
        <position position="169"/>
    </location>
</feature>
<reference evidence="6 7" key="1">
    <citation type="journal article" date="2015" name="Genome Announc.">
        <title>Complete genome sequence of the human gut symbiont Roseburia hominis.</title>
        <authorList>
            <person name="Travis A.J."/>
            <person name="Kelly D."/>
            <person name="Flint H.J."/>
            <person name="Aminov R.I."/>
        </authorList>
    </citation>
    <scope>NUCLEOTIDE SEQUENCE [LARGE SCALE GENOMIC DNA]</scope>
    <source>
        <strain evidence="7">DSM 16839 / JCM 17582 / NCIMB 14029 / A2-183</strain>
    </source>
</reference>
<dbReference type="KEGG" id="rho:RHOM_08910"/>
<evidence type="ECO:0000256" key="5">
    <source>
        <dbReference type="HAMAP-Rule" id="MF_00214"/>
    </source>
</evidence>
<dbReference type="CDD" id="cd00502">
    <property type="entry name" value="DHQase_I"/>
    <property type="match status" value="1"/>
</dbReference>
<feature type="binding site" evidence="5">
    <location>
        <begin position="46"/>
        <end position="48"/>
    </location>
    <ligand>
        <name>3-dehydroquinate</name>
        <dbReference type="ChEBI" id="CHEBI:32364"/>
    </ligand>
</feature>
<dbReference type="GO" id="GO:0046279">
    <property type="term" value="P:3,4-dihydroxybenzoate biosynthetic process"/>
    <property type="evidence" value="ECO:0007669"/>
    <property type="project" value="TreeGrafter"/>
</dbReference>
<dbReference type="NCBIfam" id="TIGR01093">
    <property type="entry name" value="aroD"/>
    <property type="match status" value="1"/>
</dbReference>
<accession>G2SWX9</accession>
<feature type="binding site" evidence="5">
    <location>
        <position position="231"/>
    </location>
    <ligand>
        <name>3-dehydroquinate</name>
        <dbReference type="ChEBI" id="CHEBI:32364"/>
    </ligand>
</feature>
<dbReference type="InterPro" id="IPR013785">
    <property type="entry name" value="Aldolase_TIM"/>
</dbReference>
<dbReference type="FunFam" id="3.20.20.70:FF:000047">
    <property type="entry name" value="3-dehydroquinate dehydratase"/>
    <property type="match status" value="1"/>
</dbReference>
<sequence>MKPLEIKHRVIGRGEPLICVPVVEQDAQSVIREITYLSQSTADMIEWRVDAFRDFTDYNSIRSVFEAVAPLLGEKLFLYTFRTAHQGGMAQVKAEQLDDLHDLAAESGCVDLVDLEFFEEDRPLHKIKRLREMGVSVIASHHDFEQTPSPEVMKMLLEKMCAGGADIVKLAVMPQNYKDVLNLLDVTAQFREENPDTPVITMSMGSLGGISRISGETFGSCVTFGAHEKPSAPGQFAMKELRQMLDTIHASSQIQ</sequence>
<dbReference type="Proteomes" id="UP000008178">
    <property type="component" value="Chromosome"/>
</dbReference>
<dbReference type="GO" id="GO:0008652">
    <property type="term" value="P:amino acid biosynthetic process"/>
    <property type="evidence" value="ECO:0007669"/>
    <property type="project" value="UniProtKB-KW"/>
</dbReference>
<protein>
    <recommendedName>
        <fullName evidence="5">3-dehydroquinate dehydratase</fullName>
        <shortName evidence="5">3-dehydroquinase</shortName>
        <ecNumber evidence="5">4.2.1.10</ecNumber>
    </recommendedName>
    <alternativeName>
        <fullName evidence="5">Type I DHQase</fullName>
    </alternativeName>
    <alternativeName>
        <fullName evidence="5">Type I dehydroquinase</fullName>
        <shortName evidence="5">DHQ1</shortName>
    </alternativeName>
</protein>
<dbReference type="SUPFAM" id="SSF51569">
    <property type="entry name" value="Aldolase"/>
    <property type="match status" value="1"/>
</dbReference>
<organism evidence="6 7">
    <name type="scientific">Roseburia hominis (strain DSM 16839 / JCM 17582 / NCIMB 14029 / A2-183)</name>
    <dbReference type="NCBI Taxonomy" id="585394"/>
    <lineage>
        <taxon>Bacteria</taxon>
        <taxon>Bacillati</taxon>
        <taxon>Bacillota</taxon>
        <taxon>Clostridia</taxon>
        <taxon>Lachnospirales</taxon>
        <taxon>Lachnospiraceae</taxon>
        <taxon>Roseburia</taxon>
    </lineage>
</organism>
<comment type="catalytic activity">
    <reaction evidence="1 5">
        <text>3-dehydroquinate = 3-dehydroshikimate + H2O</text>
        <dbReference type="Rhea" id="RHEA:21096"/>
        <dbReference type="ChEBI" id="CHEBI:15377"/>
        <dbReference type="ChEBI" id="CHEBI:16630"/>
        <dbReference type="ChEBI" id="CHEBI:32364"/>
        <dbReference type="EC" id="4.2.1.10"/>
    </reaction>
</comment>
<dbReference type="eggNOG" id="COG0710">
    <property type="taxonomic scope" value="Bacteria"/>
</dbReference>
<dbReference type="UniPathway" id="UPA00053">
    <property type="reaction ID" value="UER00086"/>
</dbReference>
<feature type="active site" description="Proton donor/acceptor" evidence="5">
    <location>
        <position position="142"/>
    </location>
</feature>
<proteinExistence type="inferred from homology"/>
<feature type="binding site" evidence="5">
    <location>
        <position position="212"/>
    </location>
    <ligand>
        <name>3-dehydroquinate</name>
        <dbReference type="ChEBI" id="CHEBI:32364"/>
    </ligand>
</feature>
<dbReference type="GO" id="GO:0009423">
    <property type="term" value="P:chorismate biosynthetic process"/>
    <property type="evidence" value="ECO:0007669"/>
    <property type="project" value="UniProtKB-UniRule"/>
</dbReference>
<dbReference type="PANTHER" id="PTHR43699:SF1">
    <property type="entry name" value="3-DEHYDROQUINATE DEHYDRATASE"/>
    <property type="match status" value="1"/>
</dbReference>
<comment type="similarity">
    <text evidence="5">Belongs to the type-I 3-dehydroquinase family.</text>
</comment>
<evidence type="ECO:0000256" key="1">
    <source>
        <dbReference type="ARBA" id="ARBA00001864"/>
    </source>
</evidence>
<dbReference type="GO" id="GO:0009073">
    <property type="term" value="P:aromatic amino acid family biosynthetic process"/>
    <property type="evidence" value="ECO:0007669"/>
    <property type="project" value="UniProtKB-KW"/>
</dbReference>
<dbReference type="EMBL" id="CP003040">
    <property type="protein sequence ID" value="AEN96893.1"/>
    <property type="molecule type" value="Genomic_DNA"/>
</dbReference>
<dbReference type="STRING" id="585394.RHOM_08910"/>
<comment type="subunit">
    <text evidence="5">Homodimer.</text>
</comment>
<feature type="binding site" evidence="5">
    <location>
        <position position="82"/>
    </location>
    <ligand>
        <name>3-dehydroquinate</name>
        <dbReference type="ChEBI" id="CHEBI:32364"/>
    </ligand>
</feature>
<dbReference type="EC" id="4.2.1.10" evidence="5"/>
<keyword evidence="3 5" id="KW-0456">Lyase</keyword>
<dbReference type="Pfam" id="PF01487">
    <property type="entry name" value="DHquinase_I"/>
    <property type="match status" value="1"/>
</dbReference>
<evidence type="ECO:0000256" key="3">
    <source>
        <dbReference type="ARBA" id="ARBA00023239"/>
    </source>
</evidence>
<comment type="function">
    <text evidence="5">Involved in the third step of the chorismate pathway, which leads to the biosynthesis of aromatic amino acids. Catalyzes the cis-dehydration of 3-dehydroquinate (DHQ) and introduces the first double bond of the aromatic ring to yield 3-dehydroshikimate.</text>
</comment>
<feature type="binding site" evidence="5">
    <location>
        <position position="235"/>
    </location>
    <ligand>
        <name>3-dehydroquinate</name>
        <dbReference type="ChEBI" id="CHEBI:32364"/>
    </ligand>
</feature>
<comment type="caution">
    <text evidence="5">Lacks conserved residue(s) required for the propagation of feature annotation.</text>
</comment>
<dbReference type="HAMAP" id="MF_00214">
    <property type="entry name" value="AroD"/>
    <property type="match status" value="1"/>
</dbReference>
<evidence type="ECO:0000256" key="2">
    <source>
        <dbReference type="ARBA" id="ARBA00023141"/>
    </source>
</evidence>
<dbReference type="AlphaFoldDB" id="G2SWX9"/>
<evidence type="ECO:0000313" key="6">
    <source>
        <dbReference type="EMBL" id="AEN96893.1"/>
    </source>
</evidence>
<dbReference type="RefSeq" id="WP_014079931.1">
    <property type="nucleotide sequence ID" value="NC_015977.1"/>
</dbReference>
<dbReference type="HOGENOM" id="CLU_064444_0_0_9"/>
<evidence type="ECO:0000313" key="7">
    <source>
        <dbReference type="Proteomes" id="UP000008178"/>
    </source>
</evidence>
<dbReference type="GeneID" id="93723580"/>
<evidence type="ECO:0000256" key="4">
    <source>
        <dbReference type="ARBA" id="ARBA00023270"/>
    </source>
</evidence>
<keyword evidence="2 5" id="KW-0057">Aromatic amino acid biosynthesis</keyword>